<dbReference type="GO" id="GO:0046872">
    <property type="term" value="F:metal ion binding"/>
    <property type="evidence" value="ECO:0007669"/>
    <property type="project" value="UniProtKB-KW"/>
</dbReference>
<evidence type="ECO:0000256" key="1">
    <source>
        <dbReference type="ARBA" id="ARBA00004141"/>
    </source>
</evidence>
<sequence length="740" mass="79695">MKIKVRLLGSVALIFLIVVSMFLSTWLVTSSQKSDSLVINLAGRQRMLSQKVAKEILAYEKEQRAELAKQINTTMQVFETTLASLTRSGDAPLTLDPKGPVAALPEASDDVRDQLVTVAGLWKPYKAHIQAVLAGGPLDEGRIIMESMDVLKAMNKAVVMMQGETEARVTTLLVSQSICVAIGVIIFLGVLFALNTHLARPLSRLETFAREIAGGNLDAKIQGSFIGELAALKETLGVMVGNLRETMENVASERATAERNADSAKKAAEEANAKQEQVTLLLTTMSDAAGRAGGISESVAAAAGELAAQVDEVNHGTGVQRDRMAETATAMEEMNATVLEVARNASNAAEAAGRARENAQTGADGVREAVSSFDAVKDKMLHLNESMGQLGEQAENIGNIMNVVTDIADQTNLLALNAAIEAARAGEAGRGFAVVADEVRKLAEKTMSATKEVGDAVGTIQEQARSNIKAVEESVEDIVKSTEAANESGRFMSEIVSIVGETAGMVESIATASEEQSAASEEINMAVSEVTSVANETADGMARAAKSLEHLSALAADLDVVIRDMSGQSSAMLNPDLKSLDEIEADLKAQGRRMSDRSNLKAADPDGVMQWGNEFSTNIREIDEQHLRLVDLINALQKAMRSGQGRSAIKEVLEELKQYTVFHFAHEESLFEKYGYPESEAHANEHKMFVDKVLSFEEKILSGRSSVTSEVLDFLKQWLTKHIKVVDRAYSPYMNSKGLY</sequence>
<evidence type="ECO:0000256" key="8">
    <source>
        <dbReference type="ARBA" id="ARBA00023224"/>
    </source>
</evidence>
<gene>
    <name evidence="15" type="ORF">DPRO_3801</name>
</gene>
<dbReference type="SMART" id="SM00283">
    <property type="entry name" value="MA"/>
    <property type="match status" value="1"/>
</dbReference>
<dbReference type="GO" id="GO:0016020">
    <property type="term" value="C:membrane"/>
    <property type="evidence" value="ECO:0007669"/>
    <property type="project" value="UniProtKB-SubCell"/>
</dbReference>
<evidence type="ECO:0000256" key="7">
    <source>
        <dbReference type="ARBA" id="ARBA00023136"/>
    </source>
</evidence>
<protein>
    <submittedName>
        <fullName evidence="15">Methyl-accepting chemotaxis sensory transducer</fullName>
    </submittedName>
</protein>
<dbReference type="Gene3D" id="6.10.340.10">
    <property type="match status" value="1"/>
</dbReference>
<dbReference type="RefSeq" id="WP_097013402.1">
    <property type="nucleotide sequence ID" value="NZ_LT907975.1"/>
</dbReference>
<dbReference type="NCBIfam" id="NF002007">
    <property type="entry name" value="PRK00808.1"/>
    <property type="match status" value="1"/>
</dbReference>
<dbReference type="InterPro" id="IPR016131">
    <property type="entry name" value="Haemerythrin_Fe_BS"/>
</dbReference>
<keyword evidence="7 12" id="KW-0472">Membrane</keyword>
<feature type="domain" description="HAMP" evidence="14">
    <location>
        <begin position="196"/>
        <end position="248"/>
    </location>
</feature>
<dbReference type="SMART" id="SM00304">
    <property type="entry name" value="HAMP"/>
    <property type="match status" value="1"/>
</dbReference>
<dbReference type="InterPro" id="IPR004089">
    <property type="entry name" value="MCPsignal_dom"/>
</dbReference>
<evidence type="ECO:0000256" key="11">
    <source>
        <dbReference type="SAM" id="Coils"/>
    </source>
</evidence>
<evidence type="ECO:0000256" key="2">
    <source>
        <dbReference type="ARBA" id="ARBA00010587"/>
    </source>
</evidence>
<keyword evidence="11" id="KW-0175">Coiled coil</keyword>
<evidence type="ECO:0000256" key="10">
    <source>
        <dbReference type="PROSITE-ProRule" id="PRU00284"/>
    </source>
</evidence>
<evidence type="ECO:0000259" key="13">
    <source>
        <dbReference type="PROSITE" id="PS50111"/>
    </source>
</evidence>
<dbReference type="SUPFAM" id="SSF47188">
    <property type="entry name" value="Hemerythrin-like"/>
    <property type="match status" value="1"/>
</dbReference>
<organism evidence="15 16">
    <name type="scientific">Pseudodesulfovibrio profundus</name>
    <dbReference type="NCBI Taxonomy" id="57320"/>
    <lineage>
        <taxon>Bacteria</taxon>
        <taxon>Pseudomonadati</taxon>
        <taxon>Thermodesulfobacteriota</taxon>
        <taxon>Desulfovibrionia</taxon>
        <taxon>Desulfovibrionales</taxon>
        <taxon>Desulfovibrionaceae</taxon>
    </lineage>
</organism>
<accession>A0A2C8FDZ1</accession>
<evidence type="ECO:0000313" key="15">
    <source>
        <dbReference type="EMBL" id="SOB60718.1"/>
    </source>
</evidence>
<dbReference type="PROSITE" id="PS50885">
    <property type="entry name" value="HAMP"/>
    <property type="match status" value="1"/>
</dbReference>
<dbReference type="AlphaFoldDB" id="A0A2C8FDZ1"/>
<evidence type="ECO:0000256" key="6">
    <source>
        <dbReference type="ARBA" id="ARBA00023004"/>
    </source>
</evidence>
<keyword evidence="16" id="KW-1185">Reference proteome</keyword>
<dbReference type="Pfam" id="PF13675">
    <property type="entry name" value="PilJ"/>
    <property type="match status" value="1"/>
</dbReference>
<feature type="coiled-coil region" evidence="11">
    <location>
        <begin position="240"/>
        <end position="274"/>
    </location>
</feature>
<feature type="domain" description="Methyl-accepting transducer" evidence="13">
    <location>
        <begin position="295"/>
        <end position="531"/>
    </location>
</feature>
<dbReference type="PROSITE" id="PS00550">
    <property type="entry name" value="HEMERYTHRINS"/>
    <property type="match status" value="1"/>
</dbReference>
<dbReference type="Proteomes" id="UP000219215">
    <property type="component" value="Chromosome DPRO"/>
</dbReference>
<dbReference type="InterPro" id="IPR012312">
    <property type="entry name" value="Hemerythrin-like"/>
</dbReference>
<dbReference type="Pfam" id="PF00015">
    <property type="entry name" value="MCPsignal"/>
    <property type="match status" value="1"/>
</dbReference>
<evidence type="ECO:0000259" key="14">
    <source>
        <dbReference type="PROSITE" id="PS50885"/>
    </source>
</evidence>
<evidence type="ECO:0000256" key="9">
    <source>
        <dbReference type="ARBA" id="ARBA00029447"/>
    </source>
</evidence>
<dbReference type="KEGG" id="pprf:DPRO_3801"/>
<dbReference type="InterPro" id="IPR029095">
    <property type="entry name" value="NarX-like_N"/>
</dbReference>
<dbReference type="Pfam" id="PF01814">
    <property type="entry name" value="Hemerythrin"/>
    <property type="match status" value="1"/>
</dbReference>
<evidence type="ECO:0000256" key="12">
    <source>
        <dbReference type="SAM" id="Phobius"/>
    </source>
</evidence>
<dbReference type="OrthoDB" id="9765238at2"/>
<keyword evidence="8 10" id="KW-0807">Transducer</keyword>
<dbReference type="NCBIfam" id="NF033749">
    <property type="entry name" value="bact_hemeryth"/>
    <property type="match status" value="1"/>
</dbReference>
<dbReference type="GO" id="GO:0007165">
    <property type="term" value="P:signal transduction"/>
    <property type="evidence" value="ECO:0007669"/>
    <property type="project" value="UniProtKB-KW"/>
</dbReference>
<dbReference type="Gene3D" id="1.10.287.950">
    <property type="entry name" value="Methyl-accepting chemotaxis protein"/>
    <property type="match status" value="1"/>
</dbReference>
<dbReference type="InterPro" id="IPR012827">
    <property type="entry name" value="Hemerythrin_metal-bd"/>
</dbReference>
<dbReference type="CDD" id="cd11386">
    <property type="entry name" value="MCP_signal"/>
    <property type="match status" value="1"/>
</dbReference>
<dbReference type="PANTHER" id="PTHR32089:SF112">
    <property type="entry name" value="LYSOZYME-LIKE PROTEIN-RELATED"/>
    <property type="match status" value="1"/>
</dbReference>
<dbReference type="GO" id="GO:0006935">
    <property type="term" value="P:chemotaxis"/>
    <property type="evidence" value="ECO:0007669"/>
    <property type="project" value="UniProtKB-ARBA"/>
</dbReference>
<keyword evidence="5 12" id="KW-1133">Transmembrane helix</keyword>
<dbReference type="PROSITE" id="PS50111">
    <property type="entry name" value="CHEMOTAXIS_TRANSDUC_2"/>
    <property type="match status" value="1"/>
</dbReference>
<keyword evidence="4" id="KW-0479">Metal-binding</keyword>
<dbReference type="InterPro" id="IPR003660">
    <property type="entry name" value="HAMP_dom"/>
</dbReference>
<dbReference type="NCBIfam" id="TIGR02481">
    <property type="entry name" value="hemeryth_dom"/>
    <property type="match status" value="1"/>
</dbReference>
<evidence type="ECO:0000256" key="3">
    <source>
        <dbReference type="ARBA" id="ARBA00022692"/>
    </source>
</evidence>
<dbReference type="CDD" id="cd12107">
    <property type="entry name" value="Hemerythrin"/>
    <property type="match status" value="1"/>
</dbReference>
<name>A0A2C8FDZ1_9BACT</name>
<reference evidence="16" key="1">
    <citation type="submission" date="2017-09" db="EMBL/GenBank/DDBJ databases">
        <authorList>
            <person name="Regsiter A."/>
            <person name="William W."/>
        </authorList>
    </citation>
    <scope>NUCLEOTIDE SEQUENCE [LARGE SCALE GENOMIC DNA]</scope>
    <source>
        <strain evidence="16">500-1</strain>
    </source>
</reference>
<dbReference type="PANTHER" id="PTHR32089">
    <property type="entry name" value="METHYL-ACCEPTING CHEMOTAXIS PROTEIN MCPB"/>
    <property type="match status" value="1"/>
</dbReference>
<comment type="similarity">
    <text evidence="2">Belongs to the hemerythrin family.</text>
</comment>
<comment type="similarity">
    <text evidence="9">Belongs to the methyl-accepting chemotaxis (MCP) protein family.</text>
</comment>
<evidence type="ECO:0000313" key="16">
    <source>
        <dbReference type="Proteomes" id="UP000219215"/>
    </source>
</evidence>
<dbReference type="EMBL" id="LT907975">
    <property type="protein sequence ID" value="SOB60718.1"/>
    <property type="molecule type" value="Genomic_DNA"/>
</dbReference>
<dbReference type="CDD" id="cd06225">
    <property type="entry name" value="HAMP"/>
    <property type="match status" value="1"/>
</dbReference>
<dbReference type="Pfam" id="PF00672">
    <property type="entry name" value="HAMP"/>
    <property type="match status" value="1"/>
</dbReference>
<proteinExistence type="inferred from homology"/>
<dbReference type="FunFam" id="1.10.287.950:FF:000001">
    <property type="entry name" value="Methyl-accepting chemotaxis sensory transducer"/>
    <property type="match status" value="1"/>
</dbReference>
<evidence type="ECO:0000256" key="4">
    <source>
        <dbReference type="ARBA" id="ARBA00022723"/>
    </source>
</evidence>
<dbReference type="InterPro" id="IPR035938">
    <property type="entry name" value="Hemerythrin-like_sf"/>
</dbReference>
<keyword evidence="3 12" id="KW-0812">Transmembrane</keyword>
<dbReference type="Gene3D" id="1.20.120.50">
    <property type="entry name" value="Hemerythrin-like"/>
    <property type="match status" value="1"/>
</dbReference>
<feature type="transmembrane region" description="Helical" evidence="12">
    <location>
        <begin position="7"/>
        <end position="28"/>
    </location>
</feature>
<comment type="subcellular location">
    <subcellularLocation>
        <location evidence="1">Membrane</location>
        <topology evidence="1">Multi-pass membrane protein</topology>
    </subcellularLocation>
</comment>
<dbReference type="SUPFAM" id="SSF58104">
    <property type="entry name" value="Methyl-accepting chemotaxis protein (MCP) signaling domain"/>
    <property type="match status" value="1"/>
</dbReference>
<keyword evidence="6" id="KW-0408">Iron</keyword>
<evidence type="ECO:0000256" key="5">
    <source>
        <dbReference type="ARBA" id="ARBA00022989"/>
    </source>
</evidence>